<keyword evidence="1" id="KW-1133">Transmembrane helix</keyword>
<accession>A0A2S1LHV8</accession>
<feature type="transmembrane region" description="Helical" evidence="1">
    <location>
        <begin position="12"/>
        <end position="30"/>
    </location>
</feature>
<keyword evidence="3" id="KW-1185">Reference proteome</keyword>
<keyword evidence="1" id="KW-0472">Membrane</keyword>
<dbReference type="EMBL" id="CP020918">
    <property type="protein sequence ID" value="AWG23380.1"/>
    <property type="molecule type" value="Genomic_DNA"/>
</dbReference>
<reference evidence="2 3" key="1">
    <citation type="submission" date="2017-04" db="EMBL/GenBank/DDBJ databases">
        <title>Compelte genome sequence of WV33.</title>
        <authorList>
            <person name="Lee P.C."/>
        </authorList>
    </citation>
    <scope>NUCLEOTIDE SEQUENCE [LARGE SCALE GENOMIC DNA]</scope>
    <source>
        <strain evidence="2 3">WV33</strain>
    </source>
</reference>
<evidence type="ECO:0000313" key="2">
    <source>
        <dbReference type="EMBL" id="AWG23380.1"/>
    </source>
</evidence>
<feature type="transmembrane region" description="Helical" evidence="1">
    <location>
        <begin position="42"/>
        <end position="61"/>
    </location>
</feature>
<name>A0A2S1LHV8_9FLAO</name>
<dbReference type="KEGG" id="ffa:FFWV33_18515"/>
<organism evidence="2 3">
    <name type="scientific">Flavobacterium faecale</name>
    <dbReference type="NCBI Taxonomy" id="1355330"/>
    <lineage>
        <taxon>Bacteria</taxon>
        <taxon>Pseudomonadati</taxon>
        <taxon>Bacteroidota</taxon>
        <taxon>Flavobacteriia</taxon>
        <taxon>Flavobacteriales</taxon>
        <taxon>Flavobacteriaceae</taxon>
        <taxon>Flavobacterium</taxon>
    </lineage>
</organism>
<sequence length="102" mass="11832">MKSIFRTFFLNQLIGVLPVLLQILLLVLIVKKHKYARIGIIMWTTLFLLAFSVIQLVQGLLKNLEYGFSIEWLSYYLFVAVNVIVGTLVLLYTIRTTKVIIR</sequence>
<proteinExistence type="predicted"/>
<keyword evidence="1" id="KW-0812">Transmembrane</keyword>
<evidence type="ECO:0000313" key="3">
    <source>
        <dbReference type="Proteomes" id="UP000244527"/>
    </source>
</evidence>
<protein>
    <submittedName>
        <fullName evidence="2">Uncharacterized protein</fullName>
    </submittedName>
</protein>
<dbReference type="Proteomes" id="UP000244527">
    <property type="component" value="Chromosome"/>
</dbReference>
<dbReference type="AlphaFoldDB" id="A0A2S1LHV8"/>
<gene>
    <name evidence="2" type="ORF">FFWV33_18515</name>
</gene>
<feature type="transmembrane region" description="Helical" evidence="1">
    <location>
        <begin position="73"/>
        <end position="94"/>
    </location>
</feature>
<evidence type="ECO:0000256" key="1">
    <source>
        <dbReference type="SAM" id="Phobius"/>
    </source>
</evidence>